<dbReference type="InterPro" id="IPR014917">
    <property type="entry name" value="DUF1800"/>
</dbReference>
<protein>
    <submittedName>
        <fullName evidence="1">Uncharacterized protein</fullName>
    </submittedName>
</protein>
<sequence>MGADKKTLAIAGGLLFATIVAVAITVPLVLTKNKNEEPQQQQQQQPPDGDLIGVSVNGSDFLGGPATGSRVSKLEMQACPESVGTTEFMLEVGIDGLELFRSAADKLCTLVVVGTSGTEQFLTPIARSYNGQDWNVAAGKYSSVLTPDCTTDASLCQLVFTDIAELVGGAGATFQLTTFDPPSYSDKDIIARFLEQATFGPTWEAITEIETAATSQATSLDSQFAKWVQNQQTNVPVASHREVFRTRMNARFEVPSPNGPITQPCDAGTRHRRTAFSVKDKKKTLEIKSLPSDANRKVLLVDGQYRTTVSGPFYTGTRIKSRLAVNVEQLDWPDGTYTLNEVTYEGPYDYVMVAHPKNKKSVPFLVASTETAGAYESNPPVYYDATELTGAFDPALLPDTFGVMTLPAEAATPIDTQYFTPRTATEGDQLASLVDQEILVTADVTDALCSTAEAPALGVPFFASWNNRQYIHDPRYLILGNDVANPIADGGGSLVNEFAVPDEMFSVKCSNVPRTFLNEEGCTLSTDPNVCTYRQFETVSRQTSSEVNPNFVVSRENMRKLYEVSKDASRTAYYYVVEGVDIKRDDTVPAPCTPGSGKATKSRWLVIDCAARTEADVSATTNDYMVSRIIKEAVKEGANPYVIDAYHPKGATTRCDEADVDLKGFEVYDAASDACWRNVHTDYLNVYNFENWAKVGGHPGNTDTFNPIKQFALDGGTTLTFPAGHSMVQQWQTGKKSLGRAWKLGQEFDYYKLPQYLQTEEVASALGLTLSADAVAAEAAETTEGSNGATLVCGSPFEVGNQPSLGGSTYRGAYDPSTSEFMTTQWGPLRAEREMIWLNTVLNDEGQLRQRAAWALSQILSVHPPDVPDGQALVEPFLNYYDIFVRNAFGNYIDVLKEVSYSPIMADMLTFYGGRSTAEVYEDEQTLEFADENYAREIMQLFTTGLFQLNMDGTEIFDSTGDQEKVYSNDDIEEYARAWTGFMSQHKRGNAEVQRKNTVDPMQIVAEWRDRLPKMGLDRTYVGDGYPLCSDLPTDHFLSKGATYRLLGGQPSPELVSDPPEWNTESTTVLVSLDATSGLYQKLCSPDASGACDYKNMVILDTTIACTAGIECEVDTVRSVKVGDMYYEYLRAPCVELGFFNNAKTIAQRTRDVNAMCANPNVEAATVACCDNEASVWDEQYFGERALFASAETRCNQLLCTSESRPSCDVSDSSVGTRCYDNNYFWTSQACAVKAKIDRSNGKIAIVHQPDGVAEADVASIVQPITETYFRVDWEGDFATVLADCGNLPSCTLTDDDMCLCHVTAADTQAFSQNPTRNDVLSSLTIGSFEPIVGVAATTEDGVNVYGDLSAETIFEVVDDSGVRQLRKNTKSTVTVGDTGLSFRNPVHFMSFSDPEVRDAQYETDAALDHYAHHRNTAPFLAIRFAQRFGISNPSPVYVEEIARAFTSGVYSFDDNGQQLSFGSGTYGDLGATFAAVLLSPEARSVVLDKDPSHGSLKEPVIKIIGLMRALKFTLNAPFPWVEMSGSLGEILGQMAHQLPSVFSFFLPEYQPAGPVALGSLVAPEAQVLTGPRIIDTLNAIYAFLKYGLVGCNKGFGPNFVASCRDAKIGTQLGVGYLAYQPSTDDAVGELSTLLTAGRLNANTKSYISDFYAGESKFPLIKAQMMIATTPEFHGTGAVQQTSETRPTPPARSAPTSPYKALVYVLLAGGNDSFNMIVPHTCADTNAAGKTLLEQYKSERSTIALTDAERSRVIDATGQPCSQFAVHPDFPFAERLYNEGDLVFFANVGQLDAPVTKDDYNSVTKTDLFAHNTMQKQAQRLDPWEAQQNTGILGRMSDKLAAKGYTPQPITVRDATVATVGVPGAAVKPLVAPFGGPTEFDPAQKRDTIDMSDYVAVLNNVTNLHSSVYGETWSSTLHQAILDADQMTSAYDNIKLTQEYAGNSEGPNFMRQVEALSSLIMTRNDRGVDRDVFFLSLGGWDHHRGVKEAQSSFLGNLDSALEEFEKEMKEAGLWDSITVAVTSDFGRTLTPNSGDGSDHAWGGNYLMFGGSVKGGQILGEYPTDITSDSELNIGRGRLIPTSSWESMLTAPIQWMGLDTDEDLDYCMPNRIQTGTRLYTKDEVFNADTARSLRGN</sequence>
<evidence type="ECO:0000313" key="2">
    <source>
        <dbReference type="Proteomes" id="UP001153069"/>
    </source>
</evidence>
<accession>A0A9N8EIR2</accession>
<evidence type="ECO:0000313" key="1">
    <source>
        <dbReference type="EMBL" id="CAB9519484.1"/>
    </source>
</evidence>
<dbReference type="InterPro" id="IPR010869">
    <property type="entry name" value="DUF1501"/>
</dbReference>
<keyword evidence="2" id="KW-1185">Reference proteome</keyword>
<dbReference type="EMBL" id="CAICTM010001018">
    <property type="protein sequence ID" value="CAB9519484.1"/>
    <property type="molecule type" value="Genomic_DNA"/>
</dbReference>
<organism evidence="1 2">
    <name type="scientific">Seminavis robusta</name>
    <dbReference type="NCBI Taxonomy" id="568900"/>
    <lineage>
        <taxon>Eukaryota</taxon>
        <taxon>Sar</taxon>
        <taxon>Stramenopiles</taxon>
        <taxon>Ochrophyta</taxon>
        <taxon>Bacillariophyta</taxon>
        <taxon>Bacillariophyceae</taxon>
        <taxon>Bacillariophycidae</taxon>
        <taxon>Naviculales</taxon>
        <taxon>Naviculaceae</taxon>
        <taxon>Seminavis</taxon>
    </lineage>
</organism>
<dbReference type="OrthoDB" id="411021at2759"/>
<dbReference type="InterPro" id="IPR017850">
    <property type="entry name" value="Alkaline_phosphatase_core_sf"/>
</dbReference>
<gene>
    <name evidence="1" type="ORF">SEMRO_1020_G232170.1</name>
</gene>
<comment type="caution">
    <text evidence="1">The sequence shown here is derived from an EMBL/GenBank/DDBJ whole genome shotgun (WGS) entry which is preliminary data.</text>
</comment>
<dbReference type="Proteomes" id="UP001153069">
    <property type="component" value="Unassembled WGS sequence"/>
</dbReference>
<dbReference type="PANTHER" id="PTHR43737">
    <property type="entry name" value="BLL7424 PROTEIN"/>
    <property type="match status" value="1"/>
</dbReference>
<dbReference type="Pfam" id="PF07394">
    <property type="entry name" value="DUF1501"/>
    <property type="match status" value="1"/>
</dbReference>
<proteinExistence type="predicted"/>
<name>A0A9N8EIR2_9STRA</name>
<dbReference type="PANTHER" id="PTHR43737:SF1">
    <property type="entry name" value="DUF1501 DOMAIN-CONTAINING PROTEIN"/>
    <property type="match status" value="1"/>
</dbReference>
<reference evidence="1" key="1">
    <citation type="submission" date="2020-06" db="EMBL/GenBank/DDBJ databases">
        <authorList>
            <consortium name="Plant Systems Biology data submission"/>
        </authorList>
    </citation>
    <scope>NUCLEOTIDE SEQUENCE</scope>
    <source>
        <strain evidence="1">D6</strain>
    </source>
</reference>
<dbReference type="SUPFAM" id="SSF53649">
    <property type="entry name" value="Alkaline phosphatase-like"/>
    <property type="match status" value="1"/>
</dbReference>
<dbReference type="Pfam" id="PF08811">
    <property type="entry name" value="DUF1800"/>
    <property type="match status" value="2"/>
</dbReference>